<evidence type="ECO:0000313" key="5">
    <source>
        <dbReference type="Proteomes" id="UP000659654"/>
    </source>
</evidence>
<dbReference type="InterPro" id="IPR001461">
    <property type="entry name" value="Aspartic_peptidase_A1"/>
</dbReference>
<reference evidence="6" key="1">
    <citation type="submission" date="2016-11" db="UniProtKB">
        <authorList>
            <consortium name="WormBaseParasite"/>
        </authorList>
    </citation>
    <scope>IDENTIFICATION</scope>
</reference>
<keyword evidence="5" id="KW-1185">Reference proteome</keyword>
<comment type="similarity">
    <text evidence="1">Belongs to the peptidase A1 family.</text>
</comment>
<dbReference type="Gene3D" id="2.40.70.10">
    <property type="entry name" value="Acid Proteases"/>
    <property type="match status" value="1"/>
</dbReference>
<dbReference type="OrthoDB" id="10445644at2759"/>
<dbReference type="EMBL" id="CAJFCV020000005">
    <property type="protein sequence ID" value="CAG9121009.1"/>
    <property type="molecule type" value="Genomic_DNA"/>
</dbReference>
<name>A0A1I7S8E3_BURXY</name>
<dbReference type="GO" id="GO:0005764">
    <property type="term" value="C:lysosome"/>
    <property type="evidence" value="ECO:0007669"/>
    <property type="project" value="TreeGrafter"/>
</dbReference>
<feature type="domain" description="Peptidase A1" evidence="2">
    <location>
        <begin position="58"/>
        <end position="235"/>
    </location>
</feature>
<dbReference type="PANTHER" id="PTHR47966">
    <property type="entry name" value="BETA-SITE APP-CLEAVING ENZYME, ISOFORM A-RELATED"/>
    <property type="match status" value="1"/>
</dbReference>
<proteinExistence type="inferred from homology"/>
<dbReference type="Proteomes" id="UP000095284">
    <property type="component" value="Unplaced"/>
</dbReference>
<evidence type="ECO:0000313" key="6">
    <source>
        <dbReference type="WBParaSite" id="BXY_0928600.1"/>
    </source>
</evidence>
<dbReference type="PANTHER" id="PTHR47966:SF51">
    <property type="entry name" value="BETA-SITE APP-CLEAVING ENZYME, ISOFORM A-RELATED"/>
    <property type="match status" value="1"/>
</dbReference>
<dbReference type="GO" id="GO:0006508">
    <property type="term" value="P:proteolysis"/>
    <property type="evidence" value="ECO:0007669"/>
    <property type="project" value="InterPro"/>
</dbReference>
<gene>
    <name evidence="3" type="ORF">BXYJ_LOCUS10828</name>
</gene>
<dbReference type="AlphaFoldDB" id="A0A1I7S8E3"/>
<evidence type="ECO:0000256" key="1">
    <source>
        <dbReference type="ARBA" id="ARBA00007447"/>
    </source>
</evidence>
<evidence type="ECO:0000313" key="4">
    <source>
        <dbReference type="Proteomes" id="UP000095284"/>
    </source>
</evidence>
<reference evidence="3" key="2">
    <citation type="submission" date="2020-09" db="EMBL/GenBank/DDBJ databases">
        <authorList>
            <person name="Kikuchi T."/>
        </authorList>
    </citation>
    <scope>NUCLEOTIDE SEQUENCE</scope>
    <source>
        <strain evidence="3">Ka4C1</strain>
    </source>
</reference>
<sequence>MIGLWLYYGLLCRWDHFEWYPKVQFSKPNLLVHIDVEFFYVSDSLSEIIEHYITLRHQFGSAYKSTVRYHAADGVLGLQQGPNIQSPFNNFLRRISAQQFTILTEKIDDPDRKRVLRPPGNLGYITFGEMDTVNCARDHIVAPSVNSSSWNFRINRVLIANFVDQTEFIATVDPAEAFTLVPRQVMLQILSIFGATPIRSNITTYSIRNTENLPTIYIDIAGYQLAWEPQYYMMGKTLAIMLNPRDRVLGEPSWPRRCLTEVSSQAYDQRPQSGSYGACCGLDVAPRLDLDKALLGETKEQGHDRCC</sequence>
<dbReference type="SUPFAM" id="SSF50630">
    <property type="entry name" value="Acid proteases"/>
    <property type="match status" value="1"/>
</dbReference>
<dbReference type="SMR" id="A0A1I7S8E3"/>
<dbReference type="Proteomes" id="UP000582659">
    <property type="component" value="Unassembled WGS sequence"/>
</dbReference>
<protein>
    <submittedName>
        <fullName evidence="3">(pine wood nematode) hypothetical protein</fullName>
    </submittedName>
    <submittedName>
        <fullName evidence="6">Peptidase A1 domain-containing protein</fullName>
    </submittedName>
</protein>
<accession>A0A1I7S8E3</accession>
<evidence type="ECO:0000259" key="2">
    <source>
        <dbReference type="Pfam" id="PF00026"/>
    </source>
</evidence>
<dbReference type="InterPro" id="IPR033121">
    <property type="entry name" value="PEPTIDASE_A1"/>
</dbReference>
<dbReference type="InterPro" id="IPR021109">
    <property type="entry name" value="Peptidase_aspartic_dom_sf"/>
</dbReference>
<dbReference type="EMBL" id="CAJFDI010000005">
    <property type="protein sequence ID" value="CAD5230120.1"/>
    <property type="molecule type" value="Genomic_DNA"/>
</dbReference>
<evidence type="ECO:0000313" key="3">
    <source>
        <dbReference type="EMBL" id="CAD5230120.1"/>
    </source>
</evidence>
<organism evidence="4 6">
    <name type="scientific">Bursaphelenchus xylophilus</name>
    <name type="common">Pinewood nematode worm</name>
    <name type="synonym">Aphelenchoides xylophilus</name>
    <dbReference type="NCBI Taxonomy" id="6326"/>
    <lineage>
        <taxon>Eukaryota</taxon>
        <taxon>Metazoa</taxon>
        <taxon>Ecdysozoa</taxon>
        <taxon>Nematoda</taxon>
        <taxon>Chromadorea</taxon>
        <taxon>Rhabditida</taxon>
        <taxon>Tylenchina</taxon>
        <taxon>Tylenchomorpha</taxon>
        <taxon>Aphelenchoidea</taxon>
        <taxon>Aphelenchoididae</taxon>
        <taxon>Bursaphelenchus</taxon>
    </lineage>
</organism>
<dbReference type="Pfam" id="PF00026">
    <property type="entry name" value="Asp"/>
    <property type="match status" value="1"/>
</dbReference>
<dbReference type="Proteomes" id="UP000659654">
    <property type="component" value="Unassembled WGS sequence"/>
</dbReference>
<dbReference type="GO" id="GO:0004190">
    <property type="term" value="F:aspartic-type endopeptidase activity"/>
    <property type="evidence" value="ECO:0007669"/>
    <property type="project" value="InterPro"/>
</dbReference>
<dbReference type="WBParaSite" id="BXY_0928600.1">
    <property type="protein sequence ID" value="BXY_0928600.1"/>
    <property type="gene ID" value="BXY_0928600"/>
</dbReference>